<dbReference type="RefSeq" id="WP_274260909.1">
    <property type="nucleotide sequence ID" value="NZ_CP117884.1"/>
</dbReference>
<keyword evidence="2" id="KW-0805">Transcription regulation</keyword>
<evidence type="ECO:0000256" key="4">
    <source>
        <dbReference type="ARBA" id="ARBA00023163"/>
    </source>
</evidence>
<dbReference type="PROSITE" id="PS50937">
    <property type="entry name" value="HTH_MERR_2"/>
    <property type="match status" value="1"/>
</dbReference>
<dbReference type="PANTHER" id="PTHR30204:SF69">
    <property type="entry name" value="MERR-FAMILY TRANSCRIPTIONAL REGULATOR"/>
    <property type="match status" value="1"/>
</dbReference>
<evidence type="ECO:0000313" key="6">
    <source>
        <dbReference type="EMBL" id="WDF83037.1"/>
    </source>
</evidence>
<sequence length="267" mass="30115">MLSIRKFADLAGTTRRTLLFYDEQNLFKPASVKENGYRYYEYDQLYQLNFILQLRRLGLSIAEIKTLTTQQSGAKLDHSLDQVLADIQVKIQEMTTLQATLLERYRNEAPTTAQQLYTPCIVDRPSQKFWSSLESVGCTDAAISALYKQFYALISPLKLVDKTESGFLTDLSGSDAKEYPNANFRIIKAVSQEPTTAVPIITRPQGKYVVATATNSTTSIEKALDAIKAFISRNHLEIATNYWQLNESEQLTSKAGSARISIEYQLI</sequence>
<dbReference type="SUPFAM" id="SSF46955">
    <property type="entry name" value="Putative DNA-binding domain"/>
    <property type="match status" value="1"/>
</dbReference>
<evidence type="ECO:0000259" key="5">
    <source>
        <dbReference type="PROSITE" id="PS50937"/>
    </source>
</evidence>
<keyword evidence="4" id="KW-0804">Transcription</keyword>
<proteinExistence type="predicted"/>
<dbReference type="PANTHER" id="PTHR30204">
    <property type="entry name" value="REDOX-CYCLING DRUG-SENSING TRANSCRIPTIONAL ACTIVATOR SOXR"/>
    <property type="match status" value="1"/>
</dbReference>
<reference evidence="6 7" key="1">
    <citation type="submission" date="2023-02" db="EMBL/GenBank/DDBJ databases">
        <title>Genome sequence of Lacticaseibacillus sp. KACC 23028.</title>
        <authorList>
            <person name="Kim S."/>
            <person name="Heo J."/>
            <person name="Kwon S.-W."/>
        </authorList>
    </citation>
    <scope>NUCLEOTIDE SEQUENCE [LARGE SCALE GENOMIC DNA]</scope>
    <source>
        <strain evidence="6 7">KACC 23028</strain>
    </source>
</reference>
<evidence type="ECO:0000256" key="1">
    <source>
        <dbReference type="ARBA" id="ARBA00022491"/>
    </source>
</evidence>
<dbReference type="EMBL" id="CP117884">
    <property type="protein sequence ID" value="WDF83037.1"/>
    <property type="molecule type" value="Genomic_DNA"/>
</dbReference>
<keyword evidence="3" id="KW-0238">DNA-binding</keyword>
<dbReference type="Proteomes" id="UP001220377">
    <property type="component" value="Chromosome"/>
</dbReference>
<evidence type="ECO:0000256" key="2">
    <source>
        <dbReference type="ARBA" id="ARBA00023015"/>
    </source>
</evidence>
<feature type="domain" description="HTH merR-type" evidence="5">
    <location>
        <begin position="1"/>
        <end position="70"/>
    </location>
</feature>
<keyword evidence="1" id="KW-0678">Repressor</keyword>
<name>A0ABY7WS90_9LACO</name>
<dbReference type="SMART" id="SM00422">
    <property type="entry name" value="HTH_MERR"/>
    <property type="match status" value="1"/>
</dbReference>
<evidence type="ECO:0000256" key="3">
    <source>
        <dbReference type="ARBA" id="ARBA00023125"/>
    </source>
</evidence>
<keyword evidence="7" id="KW-1185">Reference proteome</keyword>
<gene>
    <name evidence="6" type="ORF">PQ472_01980</name>
</gene>
<evidence type="ECO:0000313" key="7">
    <source>
        <dbReference type="Proteomes" id="UP001220377"/>
    </source>
</evidence>
<dbReference type="InterPro" id="IPR000551">
    <property type="entry name" value="MerR-type_HTH_dom"/>
</dbReference>
<dbReference type="Gene3D" id="1.10.1660.10">
    <property type="match status" value="1"/>
</dbReference>
<protein>
    <submittedName>
        <fullName evidence="6">MerR family transcriptional regulator</fullName>
    </submittedName>
</protein>
<dbReference type="InterPro" id="IPR009061">
    <property type="entry name" value="DNA-bd_dom_put_sf"/>
</dbReference>
<dbReference type="Pfam" id="PF13411">
    <property type="entry name" value="MerR_1"/>
    <property type="match status" value="1"/>
</dbReference>
<organism evidence="6 7">
    <name type="scientific">Lacticaseibacillus pabuli</name>
    <dbReference type="NCBI Taxonomy" id="3025672"/>
    <lineage>
        <taxon>Bacteria</taxon>
        <taxon>Bacillati</taxon>
        <taxon>Bacillota</taxon>
        <taxon>Bacilli</taxon>
        <taxon>Lactobacillales</taxon>
        <taxon>Lactobacillaceae</taxon>
        <taxon>Lacticaseibacillus</taxon>
    </lineage>
</organism>
<accession>A0ABY7WS90</accession>
<dbReference type="InterPro" id="IPR047057">
    <property type="entry name" value="MerR_fam"/>
</dbReference>